<sequence length="250" mass="28294">MVYNLLTTAPHNLKDAIDWLMAIKGTDSVDALGEAVHKVLSELPVGFKLLPSIDNMKRITKRFLEQDEIKDQWLVGDLLQRYDTRMTKDPEHIARALERGHKSDCHNIVETRGLKPEDVTTYVRKIVDGCENFLEHVKNPDTYVSTYSENATWDASCSKYPEGCAKVLIGTAPILYAGLQSLWNASTPGLMTWTPFSHEKHLRKVLKAVGYKEPEYRANIGPSDVRNALSGLDGRVLYTIYDIAGFWGYY</sequence>
<dbReference type="VEuPathDB" id="PiroplasmaDB:BOVATA_028170"/>
<gene>
    <name evidence="1" type="ORF">BOVATA_028170</name>
</gene>
<evidence type="ECO:0000313" key="1">
    <source>
        <dbReference type="EMBL" id="GBE61324.1"/>
    </source>
</evidence>
<accession>A0A2H6KEB8</accession>
<comment type="caution">
    <text evidence="1">The sequence shown here is derived from an EMBL/GenBank/DDBJ whole genome shotgun (WGS) entry which is preliminary data.</text>
</comment>
<reference evidence="1 2" key="1">
    <citation type="journal article" date="2017" name="BMC Genomics">
        <title>Whole-genome assembly of Babesia ovata and comparative genomics between closely related pathogens.</title>
        <authorList>
            <person name="Yamagishi J."/>
            <person name="Asada M."/>
            <person name="Hakimi H."/>
            <person name="Tanaka T.Q."/>
            <person name="Sugimoto C."/>
            <person name="Kawazu S."/>
        </authorList>
    </citation>
    <scope>NUCLEOTIDE SEQUENCE [LARGE SCALE GENOMIC DNA]</scope>
    <source>
        <strain evidence="1 2">Miyake</strain>
    </source>
</reference>
<organism evidence="1 2">
    <name type="scientific">Babesia ovata</name>
    <dbReference type="NCBI Taxonomy" id="189622"/>
    <lineage>
        <taxon>Eukaryota</taxon>
        <taxon>Sar</taxon>
        <taxon>Alveolata</taxon>
        <taxon>Apicomplexa</taxon>
        <taxon>Aconoidasida</taxon>
        <taxon>Piroplasmida</taxon>
        <taxon>Babesiidae</taxon>
        <taxon>Babesia</taxon>
    </lineage>
</organism>
<dbReference type="GeneID" id="39875094"/>
<name>A0A2H6KEB8_9APIC</name>
<dbReference type="RefSeq" id="XP_028867567.1">
    <property type="nucleotide sequence ID" value="XM_029011734.1"/>
</dbReference>
<dbReference type="EMBL" id="BDSA01000003">
    <property type="protein sequence ID" value="GBE61324.1"/>
    <property type="molecule type" value="Genomic_DNA"/>
</dbReference>
<dbReference type="Proteomes" id="UP000236319">
    <property type="component" value="Unassembled WGS sequence"/>
</dbReference>
<dbReference type="AlphaFoldDB" id="A0A2H6KEB8"/>
<evidence type="ECO:0000313" key="2">
    <source>
        <dbReference type="Proteomes" id="UP000236319"/>
    </source>
</evidence>
<protein>
    <submittedName>
        <fullName evidence="1">Uncharacterized protein</fullName>
    </submittedName>
</protein>
<keyword evidence="2" id="KW-1185">Reference proteome</keyword>
<proteinExistence type="predicted"/>